<protein>
    <submittedName>
        <fullName evidence="4">Uncharacterized protein</fullName>
    </submittedName>
</protein>
<accession>A0A812K0H2</accession>
<comment type="caution">
    <text evidence="4">The sequence shown here is derived from an EMBL/GenBank/DDBJ whole genome shotgun (WGS) entry which is preliminary data.</text>
</comment>
<feature type="repeat" description="ANK" evidence="3">
    <location>
        <begin position="106"/>
        <end position="138"/>
    </location>
</feature>
<proteinExistence type="predicted"/>
<keyword evidence="1" id="KW-0677">Repeat</keyword>
<dbReference type="InterPro" id="IPR002110">
    <property type="entry name" value="Ankyrin_rpt"/>
</dbReference>
<keyword evidence="5" id="KW-1185">Reference proteome</keyword>
<dbReference type="InterPro" id="IPR036770">
    <property type="entry name" value="Ankyrin_rpt-contain_sf"/>
</dbReference>
<dbReference type="PANTHER" id="PTHR24173">
    <property type="entry name" value="ANKYRIN REPEAT CONTAINING"/>
    <property type="match status" value="1"/>
</dbReference>
<reference evidence="4" key="1">
    <citation type="submission" date="2021-02" db="EMBL/GenBank/DDBJ databases">
        <authorList>
            <person name="Dougan E. K."/>
            <person name="Rhodes N."/>
            <person name="Thang M."/>
            <person name="Chan C."/>
        </authorList>
    </citation>
    <scope>NUCLEOTIDE SEQUENCE</scope>
</reference>
<evidence type="ECO:0000313" key="5">
    <source>
        <dbReference type="Proteomes" id="UP000649617"/>
    </source>
</evidence>
<gene>
    <name evidence="4" type="ORF">SPIL2461_LOCUS2731</name>
</gene>
<dbReference type="SUPFAM" id="SSF48403">
    <property type="entry name" value="Ankyrin repeat"/>
    <property type="match status" value="1"/>
</dbReference>
<dbReference type="Proteomes" id="UP000649617">
    <property type="component" value="Unassembled WGS sequence"/>
</dbReference>
<dbReference type="EMBL" id="CAJNIZ010003058">
    <property type="protein sequence ID" value="CAE7218087.1"/>
    <property type="molecule type" value="Genomic_DNA"/>
</dbReference>
<organism evidence="4 5">
    <name type="scientific">Symbiodinium pilosum</name>
    <name type="common">Dinoflagellate</name>
    <dbReference type="NCBI Taxonomy" id="2952"/>
    <lineage>
        <taxon>Eukaryota</taxon>
        <taxon>Sar</taxon>
        <taxon>Alveolata</taxon>
        <taxon>Dinophyceae</taxon>
        <taxon>Suessiales</taxon>
        <taxon>Symbiodiniaceae</taxon>
        <taxon>Symbiodinium</taxon>
    </lineage>
</organism>
<evidence type="ECO:0000256" key="1">
    <source>
        <dbReference type="ARBA" id="ARBA00022737"/>
    </source>
</evidence>
<dbReference type="Gene3D" id="1.25.40.20">
    <property type="entry name" value="Ankyrin repeat-containing domain"/>
    <property type="match status" value="1"/>
</dbReference>
<dbReference type="SMART" id="SM00248">
    <property type="entry name" value="ANK"/>
    <property type="match status" value="1"/>
</dbReference>
<keyword evidence="2 3" id="KW-0040">ANK repeat</keyword>
<evidence type="ECO:0000256" key="2">
    <source>
        <dbReference type="ARBA" id="ARBA00023043"/>
    </source>
</evidence>
<dbReference type="PANTHER" id="PTHR24173:SF74">
    <property type="entry name" value="ANKYRIN REPEAT DOMAIN-CONTAINING PROTEIN 16"/>
    <property type="match status" value="1"/>
</dbReference>
<dbReference type="OrthoDB" id="406555at2759"/>
<evidence type="ECO:0000256" key="3">
    <source>
        <dbReference type="PROSITE-ProRule" id="PRU00023"/>
    </source>
</evidence>
<dbReference type="PROSITE" id="PS50297">
    <property type="entry name" value="ANK_REP_REGION"/>
    <property type="match status" value="1"/>
</dbReference>
<dbReference type="PROSITE" id="PS50088">
    <property type="entry name" value="ANK_REPEAT"/>
    <property type="match status" value="1"/>
</dbReference>
<dbReference type="Pfam" id="PF00023">
    <property type="entry name" value="Ank"/>
    <property type="match status" value="1"/>
</dbReference>
<dbReference type="AlphaFoldDB" id="A0A812K0H2"/>
<name>A0A812K0H2_SYMPI</name>
<sequence>MTDDCSIICSFSLLDGDSQDVEQDLMPKPSSFGKFNDLNLTLTDAQKADGWHYPMTKEQEWDAYGYVVRDQIRFSLHVQDGLVDVVEDYLETDKKDLIDINLPDKEGKTPLMVAAKNGHVKVLAALLRAGADLGLVDKTVKEKRITAVDYALGWPHQIGNERRDDCLEILTEFLRTGHVPDALSVPEASL</sequence>
<evidence type="ECO:0000313" key="4">
    <source>
        <dbReference type="EMBL" id="CAE7218087.1"/>
    </source>
</evidence>